<evidence type="ECO:0000256" key="9">
    <source>
        <dbReference type="ARBA" id="ARBA00023326"/>
    </source>
</evidence>
<evidence type="ECO:0000256" key="2">
    <source>
        <dbReference type="ARBA" id="ARBA00006044"/>
    </source>
</evidence>
<dbReference type="Proteomes" id="UP000694843">
    <property type="component" value="Unplaced"/>
</dbReference>
<keyword evidence="6" id="KW-0136">Cellulose degradation</keyword>
<dbReference type="FunFam" id="2.70.100.10:FF:000001">
    <property type="entry name" value="Glucanase"/>
    <property type="match status" value="1"/>
</dbReference>
<gene>
    <name evidence="13" type="primary">LOC108682453</name>
    <name evidence="11" type="ORF">HAZT_HAZT004851</name>
</gene>
<dbReference type="InterPro" id="IPR037019">
    <property type="entry name" value="Glyco_hydro_7_sf"/>
</dbReference>
<evidence type="ECO:0000256" key="6">
    <source>
        <dbReference type="ARBA" id="ARBA00023001"/>
    </source>
</evidence>
<keyword evidence="5 11" id="KW-0378">Hydrolase</keyword>
<evidence type="ECO:0000256" key="10">
    <source>
        <dbReference type="SAM" id="SignalP"/>
    </source>
</evidence>
<evidence type="ECO:0000313" key="12">
    <source>
        <dbReference type="Proteomes" id="UP000694843"/>
    </source>
</evidence>
<dbReference type="OMA" id="NTYQMFQ"/>
<evidence type="ECO:0000313" key="11">
    <source>
        <dbReference type="EMBL" id="KAA0201489.1"/>
    </source>
</evidence>
<reference evidence="11" key="3">
    <citation type="submission" date="2019-06" db="EMBL/GenBank/DDBJ databases">
        <authorList>
            <person name="Poynton C."/>
            <person name="Hasenbein S."/>
            <person name="Benoit J.B."/>
            <person name="Sepulveda M.S."/>
            <person name="Poelchau M.F."/>
            <person name="Murali S.C."/>
            <person name="Chen S."/>
            <person name="Glastad K.M."/>
            <person name="Werren J.H."/>
            <person name="Vineis J.H."/>
            <person name="Bowen J.L."/>
            <person name="Friedrich M."/>
            <person name="Jones J."/>
            <person name="Robertson H.M."/>
            <person name="Feyereisen R."/>
            <person name="Mechler-Hickson A."/>
            <person name="Mathers N."/>
            <person name="Lee C.E."/>
            <person name="Colbourne J.K."/>
            <person name="Biales A."/>
            <person name="Johnston J.S."/>
            <person name="Wellborn G.A."/>
            <person name="Rosendale A.J."/>
            <person name="Cridge A.G."/>
            <person name="Munoz-Torres M.C."/>
            <person name="Bain P.A."/>
            <person name="Manny A.R."/>
            <person name="Major K.M."/>
            <person name="Lambert F.N."/>
            <person name="Vulpe C.D."/>
            <person name="Tuck P."/>
            <person name="Blalock B.J."/>
            <person name="Lin Y.-Y."/>
            <person name="Smith M.E."/>
            <person name="Ochoa-Acuna H."/>
            <person name="Chen M.-J.M."/>
            <person name="Childers C.P."/>
            <person name="Qu J."/>
            <person name="Dugan S."/>
            <person name="Lee S.L."/>
            <person name="Chao H."/>
            <person name="Dinh H."/>
            <person name="Han Y."/>
            <person name="Doddapaneni H."/>
            <person name="Worley K.C."/>
            <person name="Muzny D.M."/>
            <person name="Gibbs R.A."/>
            <person name="Richards S."/>
        </authorList>
    </citation>
    <scope>NUCLEOTIDE SEQUENCE</scope>
    <source>
        <strain evidence="11">HAZT.00-mixed</strain>
        <tissue evidence="11">Whole organism</tissue>
    </source>
</reference>
<keyword evidence="4 10" id="KW-0732">Signal</keyword>
<feature type="chain" id="PRO_5044628593" description="cellulose 1,4-beta-cellobiosidase (non-reducing end)" evidence="10">
    <location>
        <begin position="18"/>
        <end position="456"/>
    </location>
</feature>
<comment type="catalytic activity">
    <reaction evidence="1">
        <text>Hydrolysis of (1-&gt;4)-beta-D-glucosidic linkages in cellulose and cellotetraose, releasing cellobiose from the non-reducing ends of the chains.</text>
        <dbReference type="EC" id="3.2.1.91"/>
    </reaction>
</comment>
<evidence type="ECO:0000256" key="4">
    <source>
        <dbReference type="ARBA" id="ARBA00022729"/>
    </source>
</evidence>
<dbReference type="CDD" id="cd07999">
    <property type="entry name" value="GH7_CBH_EG"/>
    <property type="match status" value="1"/>
</dbReference>
<dbReference type="KEGG" id="hazt:108682453"/>
<keyword evidence="7" id="KW-0119">Carbohydrate metabolism</keyword>
<reference evidence="11" key="2">
    <citation type="journal article" date="2018" name="Environ. Sci. Technol.">
        <title>The Toxicogenome of Hyalella azteca: A Model for Sediment Ecotoxicology and Evolutionary Toxicology.</title>
        <authorList>
            <person name="Poynton H.C."/>
            <person name="Hasenbein S."/>
            <person name="Benoit J.B."/>
            <person name="Sepulveda M.S."/>
            <person name="Poelchau M.F."/>
            <person name="Hughes D.S.T."/>
            <person name="Murali S.C."/>
            <person name="Chen S."/>
            <person name="Glastad K.M."/>
            <person name="Goodisman M.A.D."/>
            <person name="Werren J.H."/>
            <person name="Vineis J.H."/>
            <person name="Bowen J.L."/>
            <person name="Friedrich M."/>
            <person name="Jones J."/>
            <person name="Robertson H.M."/>
            <person name="Feyereisen R."/>
            <person name="Mechler-Hickson A."/>
            <person name="Mathers N."/>
            <person name="Lee C.E."/>
            <person name="Colbourne J.K."/>
            <person name="Biales A."/>
            <person name="Johnston J.S."/>
            <person name="Wellborn G.A."/>
            <person name="Rosendale A.J."/>
            <person name="Cridge A.G."/>
            <person name="Munoz-Torres M.C."/>
            <person name="Bain P.A."/>
            <person name="Manny A.R."/>
            <person name="Major K.M."/>
            <person name="Lambert F.N."/>
            <person name="Vulpe C.D."/>
            <person name="Tuck P."/>
            <person name="Blalock B.J."/>
            <person name="Lin Y.Y."/>
            <person name="Smith M.E."/>
            <person name="Ochoa-Acuna H."/>
            <person name="Chen M.M."/>
            <person name="Childers C.P."/>
            <person name="Qu J."/>
            <person name="Dugan S."/>
            <person name="Lee S.L."/>
            <person name="Chao H."/>
            <person name="Dinh H."/>
            <person name="Han Y."/>
            <person name="Doddapaneni H."/>
            <person name="Worley K.C."/>
            <person name="Muzny D.M."/>
            <person name="Gibbs R.A."/>
            <person name="Richards S."/>
        </authorList>
    </citation>
    <scope>NUCLEOTIDE SEQUENCE</scope>
    <source>
        <strain evidence="11">HAZT.00-mixed</strain>
        <tissue evidence="11">Whole organism</tissue>
    </source>
</reference>
<evidence type="ECO:0000256" key="3">
    <source>
        <dbReference type="ARBA" id="ARBA00012561"/>
    </source>
</evidence>
<reference evidence="11" key="1">
    <citation type="submission" date="2014-08" db="EMBL/GenBank/DDBJ databases">
        <authorList>
            <person name="Murali S."/>
            <person name="Richards S."/>
            <person name="Bandaranaike D."/>
            <person name="Bellair M."/>
            <person name="Blankenburg K."/>
            <person name="Chao H."/>
            <person name="Dinh H."/>
            <person name="Doddapaneni H."/>
            <person name="Dugan-Rocha S."/>
            <person name="Elkadiri S."/>
            <person name="Gnanaolivu R."/>
            <person name="Hughes D."/>
            <person name="Lee S."/>
            <person name="Li M."/>
            <person name="Ming W."/>
            <person name="Munidasa M."/>
            <person name="Muniz J."/>
            <person name="Nguyen L."/>
            <person name="Osuji N."/>
            <person name="Pu L.-L."/>
            <person name="Puazo M."/>
            <person name="Skinner E."/>
            <person name="Qu C."/>
            <person name="Quiroz J."/>
            <person name="Raj R."/>
            <person name="Weissenberger G."/>
            <person name="Xin Y."/>
            <person name="Zou X."/>
            <person name="Han Y."/>
            <person name="Worley K."/>
            <person name="Muzny D."/>
            <person name="Gibbs R."/>
        </authorList>
    </citation>
    <scope>NUCLEOTIDE SEQUENCE</scope>
    <source>
        <strain evidence="11">HAZT.00-mixed</strain>
        <tissue evidence="11">Whole organism</tissue>
    </source>
</reference>
<evidence type="ECO:0000313" key="13">
    <source>
        <dbReference type="RefSeq" id="XP_018027109.1"/>
    </source>
</evidence>
<evidence type="ECO:0000256" key="7">
    <source>
        <dbReference type="ARBA" id="ARBA00023277"/>
    </source>
</evidence>
<feature type="signal peptide" evidence="10">
    <location>
        <begin position="1"/>
        <end position="17"/>
    </location>
</feature>
<dbReference type="Pfam" id="PF00840">
    <property type="entry name" value="Glyco_hydro_7"/>
    <property type="match status" value="1"/>
</dbReference>
<dbReference type="SUPFAM" id="SSF49899">
    <property type="entry name" value="Concanavalin A-like lectins/glucanases"/>
    <property type="match status" value="1"/>
</dbReference>
<dbReference type="GO" id="GO:0016162">
    <property type="term" value="F:cellulose 1,4-beta-cellobiosidase activity"/>
    <property type="evidence" value="ECO:0007669"/>
    <property type="project" value="UniProtKB-EC"/>
</dbReference>
<organism evidence="11">
    <name type="scientific">Hyalella azteca</name>
    <name type="common">Amphipod</name>
    <dbReference type="NCBI Taxonomy" id="294128"/>
    <lineage>
        <taxon>Eukaryota</taxon>
        <taxon>Metazoa</taxon>
        <taxon>Ecdysozoa</taxon>
        <taxon>Arthropoda</taxon>
        <taxon>Crustacea</taxon>
        <taxon>Multicrustacea</taxon>
        <taxon>Malacostraca</taxon>
        <taxon>Eumalacostraca</taxon>
        <taxon>Peracarida</taxon>
        <taxon>Amphipoda</taxon>
        <taxon>Senticaudata</taxon>
        <taxon>Talitrida</taxon>
        <taxon>Talitroidea</taxon>
        <taxon>Hyalellidae</taxon>
        <taxon>Hyalella</taxon>
    </lineage>
</organism>
<dbReference type="AlphaFoldDB" id="A0A6A0H7L8"/>
<keyword evidence="12" id="KW-1185">Reference proteome</keyword>
<dbReference type="EC" id="3.2.1.91" evidence="3"/>
<proteinExistence type="inferred from homology"/>
<dbReference type="OrthoDB" id="412382at2759"/>
<keyword evidence="9" id="KW-0624">Polysaccharide degradation</keyword>
<keyword evidence="8" id="KW-0326">Glycosidase</keyword>
<dbReference type="InterPro" id="IPR001722">
    <property type="entry name" value="Glyco_hydro_7"/>
</dbReference>
<dbReference type="PANTHER" id="PTHR33753">
    <property type="entry name" value="1,4-BETA-D-GLUCAN CELLOBIOHYDROLASE B"/>
    <property type="match status" value="1"/>
</dbReference>
<evidence type="ECO:0000256" key="1">
    <source>
        <dbReference type="ARBA" id="ARBA00001641"/>
    </source>
</evidence>
<dbReference type="InterPro" id="IPR013320">
    <property type="entry name" value="ConA-like_dom_sf"/>
</dbReference>
<comment type="similarity">
    <text evidence="2">Belongs to the glycosyl hydrolase 7 (cellulase C) family.</text>
</comment>
<protein>
    <recommendedName>
        <fullName evidence="3">cellulose 1,4-beta-cellobiosidase (non-reducing end)</fullName>
        <ecNumber evidence="3">3.2.1.91</ecNumber>
    </recommendedName>
</protein>
<name>A0A6A0H7L8_HYAAZ</name>
<dbReference type="PRINTS" id="PR00734">
    <property type="entry name" value="GLHYDRLASE7"/>
</dbReference>
<evidence type="ECO:0000256" key="5">
    <source>
        <dbReference type="ARBA" id="ARBA00022801"/>
    </source>
</evidence>
<dbReference type="Gene3D" id="2.70.100.10">
    <property type="entry name" value="Glycoside hydrolase, family 7, domain"/>
    <property type="match status" value="1"/>
</dbReference>
<dbReference type="PANTHER" id="PTHR33753:SF2">
    <property type="entry name" value="GLYCOSIDE HYDROLASE FAMILY 7 PROTEIN"/>
    <property type="match status" value="1"/>
</dbReference>
<evidence type="ECO:0000256" key="8">
    <source>
        <dbReference type="ARBA" id="ARBA00023295"/>
    </source>
</evidence>
<reference evidence="13" key="4">
    <citation type="submission" date="2025-04" db="UniProtKB">
        <authorList>
            <consortium name="RefSeq"/>
        </authorList>
    </citation>
    <scope>IDENTIFICATION</scope>
    <source>
        <tissue evidence="13">Whole organism</tissue>
    </source>
</reference>
<dbReference type="RefSeq" id="XP_018027109.1">
    <property type="nucleotide sequence ID" value="XM_018171620.2"/>
</dbReference>
<dbReference type="Proteomes" id="UP000711488">
    <property type="component" value="Unassembled WGS sequence"/>
</dbReference>
<accession>A0A6A0H7L8</accession>
<dbReference type="GeneID" id="108682453"/>
<dbReference type="EMBL" id="JQDR03005407">
    <property type="protein sequence ID" value="KAA0201489.1"/>
    <property type="molecule type" value="Genomic_DNA"/>
</dbReference>
<sequence length="456" mass="49345">MKSSFVILLLALGLCYGQKKGTQTQELHLDMPISNCESGSCSTQATKITIDSNWRWTHDISSATNCYTGNEWSSQFCPDSDTCTANCAIDGVDQNTWTGTYGITAGGGSVTLKFVTHGPYSTNIGSRLYLLESDSAYRMFHLKNREFSIDVDSSNLPCGLNGAMYFVEMDQDGGLSEYPTNEAGAAYGTGYCDAQCPHDMKFIAGKANCDEWVPSADDPNSGTGKYGICCPEMDIWEANSQAQSFTSHPCNVDGYTPCTGTDCGDNGADRYSGVCDKDGCDFAAYRNGVHDFYGPGMTVDSSKKVTLVTQFITSDGTDNGDLVEVRRIFIQDGQTIQNTAVNFPGVTAYDSITEEYCHEIKSFFGDFDDHSAKGGLKAMGDSLGRGHVLVMSLWDDHYAHMLWLDSSYPTTGDLNAPGVLRGPCPTTGGVPSELENQYADASVTFSNIKIGPIQTY</sequence>
<dbReference type="GO" id="GO:0030245">
    <property type="term" value="P:cellulose catabolic process"/>
    <property type="evidence" value="ECO:0007669"/>
    <property type="project" value="UniProtKB-KW"/>
</dbReference>